<gene>
    <name evidence="2" type="ORF">HPB51_019321</name>
</gene>
<dbReference type="InterPro" id="IPR034753">
    <property type="entry name" value="hSac2"/>
</dbReference>
<dbReference type="PANTHER" id="PTHR45662">
    <property type="entry name" value="PHOSPHATIDYLINOSITIDE PHOSPHATASE SAC1"/>
    <property type="match status" value="1"/>
</dbReference>
<reference evidence="2" key="1">
    <citation type="journal article" date="2020" name="Cell">
        <title>Large-Scale Comparative Analyses of Tick Genomes Elucidate Their Genetic Diversity and Vector Capacities.</title>
        <authorList>
            <consortium name="Tick Genome and Microbiome Consortium (TIGMIC)"/>
            <person name="Jia N."/>
            <person name="Wang J."/>
            <person name="Shi W."/>
            <person name="Du L."/>
            <person name="Sun Y."/>
            <person name="Zhan W."/>
            <person name="Jiang J.F."/>
            <person name="Wang Q."/>
            <person name="Zhang B."/>
            <person name="Ji P."/>
            <person name="Bell-Sakyi L."/>
            <person name="Cui X.M."/>
            <person name="Yuan T.T."/>
            <person name="Jiang B.G."/>
            <person name="Yang W.F."/>
            <person name="Lam T.T."/>
            <person name="Chang Q.C."/>
            <person name="Ding S.J."/>
            <person name="Wang X.J."/>
            <person name="Zhu J.G."/>
            <person name="Ruan X.D."/>
            <person name="Zhao L."/>
            <person name="Wei J.T."/>
            <person name="Ye R.Z."/>
            <person name="Que T.C."/>
            <person name="Du C.H."/>
            <person name="Zhou Y.H."/>
            <person name="Cheng J.X."/>
            <person name="Dai P.F."/>
            <person name="Guo W.B."/>
            <person name="Han X.H."/>
            <person name="Huang E.J."/>
            <person name="Li L.F."/>
            <person name="Wei W."/>
            <person name="Gao Y.C."/>
            <person name="Liu J.Z."/>
            <person name="Shao H.Z."/>
            <person name="Wang X."/>
            <person name="Wang C.C."/>
            <person name="Yang T.C."/>
            <person name="Huo Q.B."/>
            <person name="Li W."/>
            <person name="Chen H.Y."/>
            <person name="Chen S.E."/>
            <person name="Zhou L.G."/>
            <person name="Ni X.B."/>
            <person name="Tian J.H."/>
            <person name="Sheng Y."/>
            <person name="Liu T."/>
            <person name="Pan Y.S."/>
            <person name="Xia L.Y."/>
            <person name="Li J."/>
            <person name="Zhao F."/>
            <person name="Cao W.C."/>
        </authorList>
    </citation>
    <scope>NUCLEOTIDE SEQUENCE</scope>
    <source>
        <strain evidence="2">Rmic-2018</strain>
    </source>
</reference>
<dbReference type="GO" id="GO:2001135">
    <property type="term" value="P:regulation of endocytic recycling"/>
    <property type="evidence" value="ECO:0007669"/>
    <property type="project" value="TreeGrafter"/>
</dbReference>
<dbReference type="GO" id="GO:0045334">
    <property type="term" value="C:clathrin-coated endocytic vesicle"/>
    <property type="evidence" value="ECO:0007669"/>
    <property type="project" value="TreeGrafter"/>
</dbReference>
<organism evidence="2 3">
    <name type="scientific">Rhipicephalus microplus</name>
    <name type="common">Cattle tick</name>
    <name type="synonym">Boophilus microplus</name>
    <dbReference type="NCBI Taxonomy" id="6941"/>
    <lineage>
        <taxon>Eukaryota</taxon>
        <taxon>Metazoa</taxon>
        <taxon>Ecdysozoa</taxon>
        <taxon>Arthropoda</taxon>
        <taxon>Chelicerata</taxon>
        <taxon>Arachnida</taxon>
        <taxon>Acari</taxon>
        <taxon>Parasitiformes</taxon>
        <taxon>Ixodida</taxon>
        <taxon>Ixodoidea</taxon>
        <taxon>Ixodidae</taxon>
        <taxon>Rhipicephalinae</taxon>
        <taxon>Rhipicephalus</taxon>
        <taxon>Boophilus</taxon>
    </lineage>
</organism>
<dbReference type="EMBL" id="JABSTU010000010">
    <property type="protein sequence ID" value="KAH8019364.1"/>
    <property type="molecule type" value="Genomic_DNA"/>
</dbReference>
<sequence length="405" mass="45091">MTKISGCIRYYVNRFKDAYRQATIDLMLGNPITEDFMAVSPEQEDEPVLEMQDQEHQEHVKQLIEHCKKMLIPESEVVLGGWALIDADPVTGDPGQADMDSILVLTKDSYYVAEYDDQTDRITKYQRVFLEDLEKMELGPEPSLFKSRHYCIRFHYLVNGQSGYFHMFRSTGTRFFNNVAVPISGEEETIESLKAICESFKVALSVKSLSVPLFEGKLERRRSKLPFVQGERPGSLGLAPLGVMTRNMSEGQLMAFVSVGSRALSNVTSQFARLNPMRSVRGLAKRPAAALGALTEGSFQVDSSSDSEEDSARWLRQPLPATERALSSDYSSDSDVPEPGHDALLESCGILATSPGLANCEQRAPTHQAVDIDDFVLDAMRRASLRQPKIQSAALAPQIQVIFRA</sequence>
<dbReference type="PANTHER" id="PTHR45662:SF8">
    <property type="entry name" value="PHOSPHATIDYLINOSITIDE PHOSPHATASE SAC2"/>
    <property type="match status" value="1"/>
</dbReference>
<name>A0A9J6DB36_RHIMP</name>
<keyword evidence="3" id="KW-1185">Reference proteome</keyword>
<evidence type="ECO:0000259" key="1">
    <source>
        <dbReference type="PROSITE" id="PS51791"/>
    </source>
</evidence>
<dbReference type="GO" id="GO:0046856">
    <property type="term" value="P:phosphatidylinositol dephosphorylation"/>
    <property type="evidence" value="ECO:0007669"/>
    <property type="project" value="TreeGrafter"/>
</dbReference>
<dbReference type="AlphaFoldDB" id="A0A9J6DB36"/>
<comment type="caution">
    <text evidence="2">The sequence shown here is derived from an EMBL/GenBank/DDBJ whole genome shotgun (WGS) entry which is preliminary data.</text>
</comment>
<evidence type="ECO:0000313" key="2">
    <source>
        <dbReference type="EMBL" id="KAH8019364.1"/>
    </source>
</evidence>
<dbReference type="InterPro" id="IPR022158">
    <property type="entry name" value="Inositol_phosphatase"/>
</dbReference>
<dbReference type="GO" id="GO:0043812">
    <property type="term" value="F:phosphatidylinositol-4-phosphate phosphatase activity"/>
    <property type="evidence" value="ECO:0007669"/>
    <property type="project" value="TreeGrafter"/>
</dbReference>
<dbReference type="VEuPathDB" id="VectorBase:LOC119175667"/>
<dbReference type="PROSITE" id="PS51791">
    <property type="entry name" value="HSAC2"/>
    <property type="match status" value="1"/>
</dbReference>
<accession>A0A9J6DB36</accession>
<reference evidence="2" key="2">
    <citation type="submission" date="2021-09" db="EMBL/GenBank/DDBJ databases">
        <authorList>
            <person name="Jia N."/>
            <person name="Wang J."/>
            <person name="Shi W."/>
            <person name="Du L."/>
            <person name="Sun Y."/>
            <person name="Zhan W."/>
            <person name="Jiang J."/>
            <person name="Wang Q."/>
            <person name="Zhang B."/>
            <person name="Ji P."/>
            <person name="Sakyi L.B."/>
            <person name="Cui X."/>
            <person name="Yuan T."/>
            <person name="Jiang B."/>
            <person name="Yang W."/>
            <person name="Lam T.T.-Y."/>
            <person name="Chang Q."/>
            <person name="Ding S."/>
            <person name="Wang X."/>
            <person name="Zhu J."/>
            <person name="Ruan X."/>
            <person name="Zhao L."/>
            <person name="Wei J."/>
            <person name="Que T."/>
            <person name="Du C."/>
            <person name="Cheng J."/>
            <person name="Dai P."/>
            <person name="Han X."/>
            <person name="Huang E."/>
            <person name="Gao Y."/>
            <person name="Liu J."/>
            <person name="Shao H."/>
            <person name="Ye R."/>
            <person name="Li L."/>
            <person name="Wei W."/>
            <person name="Wang X."/>
            <person name="Wang C."/>
            <person name="Huo Q."/>
            <person name="Li W."/>
            <person name="Guo W."/>
            <person name="Chen H."/>
            <person name="Chen S."/>
            <person name="Zhou L."/>
            <person name="Zhou L."/>
            <person name="Ni X."/>
            <person name="Tian J."/>
            <person name="Zhou Y."/>
            <person name="Sheng Y."/>
            <person name="Liu T."/>
            <person name="Pan Y."/>
            <person name="Xia L."/>
            <person name="Li J."/>
            <person name="Zhao F."/>
            <person name="Cao W."/>
        </authorList>
    </citation>
    <scope>NUCLEOTIDE SEQUENCE</scope>
    <source>
        <strain evidence="2">Rmic-2018</strain>
        <tissue evidence="2">Larvae</tissue>
    </source>
</reference>
<protein>
    <recommendedName>
        <fullName evidence="1">HSac2 domain-containing protein</fullName>
    </recommendedName>
</protein>
<feature type="domain" description="HSac2" evidence="1">
    <location>
        <begin position="54"/>
        <end position="244"/>
    </location>
</feature>
<dbReference type="Proteomes" id="UP000821866">
    <property type="component" value="Chromosome 8"/>
</dbReference>
<dbReference type="GO" id="GO:0005769">
    <property type="term" value="C:early endosome"/>
    <property type="evidence" value="ECO:0007669"/>
    <property type="project" value="TreeGrafter"/>
</dbReference>
<dbReference type="Pfam" id="PF12456">
    <property type="entry name" value="hSac2"/>
    <property type="match status" value="1"/>
</dbReference>
<proteinExistence type="predicted"/>
<evidence type="ECO:0000313" key="3">
    <source>
        <dbReference type="Proteomes" id="UP000821866"/>
    </source>
</evidence>